<dbReference type="OrthoDB" id="200208at2759"/>
<gene>
    <name evidence="3" type="ORF">TrST_g9466</name>
</gene>
<dbReference type="AlphaFoldDB" id="A0A9W7EFJ1"/>
<keyword evidence="4" id="KW-1185">Reference proteome</keyword>
<protein>
    <submittedName>
        <fullName evidence="3">Uncharacterized protein</fullName>
    </submittedName>
</protein>
<comment type="caution">
    <text evidence="3">The sequence shown here is derived from an EMBL/GenBank/DDBJ whole genome shotgun (WGS) entry which is preliminary data.</text>
</comment>
<organism evidence="3 4">
    <name type="scientific">Triparma strigata</name>
    <dbReference type="NCBI Taxonomy" id="1606541"/>
    <lineage>
        <taxon>Eukaryota</taxon>
        <taxon>Sar</taxon>
        <taxon>Stramenopiles</taxon>
        <taxon>Ochrophyta</taxon>
        <taxon>Bolidophyceae</taxon>
        <taxon>Parmales</taxon>
        <taxon>Triparmaceae</taxon>
        <taxon>Triparma</taxon>
    </lineage>
</organism>
<feature type="compositionally biased region" description="Low complexity" evidence="2">
    <location>
        <begin position="358"/>
        <end position="369"/>
    </location>
</feature>
<reference evidence="4" key="1">
    <citation type="journal article" date="2023" name="Commun. Biol.">
        <title>Genome analysis of Parmales, the sister group of diatoms, reveals the evolutionary specialization of diatoms from phago-mixotrophs to photoautotrophs.</title>
        <authorList>
            <person name="Ban H."/>
            <person name="Sato S."/>
            <person name="Yoshikawa S."/>
            <person name="Yamada K."/>
            <person name="Nakamura Y."/>
            <person name="Ichinomiya M."/>
            <person name="Sato N."/>
            <person name="Blanc-Mathieu R."/>
            <person name="Endo H."/>
            <person name="Kuwata A."/>
            <person name="Ogata H."/>
        </authorList>
    </citation>
    <scope>NUCLEOTIDE SEQUENCE [LARGE SCALE GENOMIC DNA]</scope>
    <source>
        <strain evidence="4">NIES 3701</strain>
    </source>
</reference>
<evidence type="ECO:0000256" key="1">
    <source>
        <dbReference type="SAM" id="Coils"/>
    </source>
</evidence>
<evidence type="ECO:0000313" key="4">
    <source>
        <dbReference type="Proteomes" id="UP001165085"/>
    </source>
</evidence>
<accession>A0A9W7EFJ1</accession>
<keyword evidence="1" id="KW-0175">Coiled coil</keyword>
<dbReference type="EMBL" id="BRXY01000195">
    <property type="protein sequence ID" value="GMH76145.1"/>
    <property type="molecule type" value="Genomic_DNA"/>
</dbReference>
<name>A0A9W7EFJ1_9STRA</name>
<feature type="region of interest" description="Disordered" evidence="2">
    <location>
        <begin position="36"/>
        <end position="62"/>
    </location>
</feature>
<feature type="region of interest" description="Disordered" evidence="2">
    <location>
        <begin position="349"/>
        <end position="369"/>
    </location>
</feature>
<sequence length="453" mass="50685">MFSNDAVTRQMKALGYREMLDAQLRDNGRLKLARQQQASSATDFDSSYQFSSRLGGGGEPIRRADGSIVANLRTLERTANANLPFDRVARPERGNYSPTKLQPVASSVAPPLSAFPGEEAEIQNVDLPASNNIPELSSGHKLFNHSYDSPEEKESLSLRRQRQRELRRVLEDQIREKEERRTVERRKKQEEKILELEQMRVEMTGEPLFGFETEAIEELHSGRDASQPSASGMLKSTNSSVGGANALNNLLNSPIRTKIPDGDYSSDDEQLNMNNKVETSDAALEEAFVEKQEALLRTIKDQSREIEQLTQKLQGIEEGRVLFSETLSPPRDPDSFVSLISPIKSSFRRSSQLHKTNEQQLGSGEGSSLEISRELRSSSEYLPLGSSPALITTNSFSMDGFPLHSDNTIVSSNTLQSSFGLTAFQKTFNLNQYENRKEEALESFLRAFQQGRS</sequence>
<evidence type="ECO:0000256" key="2">
    <source>
        <dbReference type="SAM" id="MobiDB-lite"/>
    </source>
</evidence>
<feature type="coiled-coil region" evidence="1">
    <location>
        <begin position="289"/>
        <end position="319"/>
    </location>
</feature>
<dbReference type="Proteomes" id="UP001165085">
    <property type="component" value="Unassembled WGS sequence"/>
</dbReference>
<feature type="coiled-coil region" evidence="1">
    <location>
        <begin position="153"/>
        <end position="206"/>
    </location>
</feature>
<proteinExistence type="predicted"/>
<evidence type="ECO:0000313" key="3">
    <source>
        <dbReference type="EMBL" id="GMH76145.1"/>
    </source>
</evidence>
<feature type="compositionally biased region" description="Polar residues" evidence="2">
    <location>
        <begin position="36"/>
        <end position="52"/>
    </location>
</feature>